<keyword evidence="1" id="KW-0472">Membrane</keyword>
<dbReference type="Proteomes" id="UP000265489">
    <property type="component" value="Unassembled WGS sequence"/>
</dbReference>
<evidence type="ECO:0000313" key="2">
    <source>
        <dbReference type="EMBL" id="RGU92283.1"/>
    </source>
</evidence>
<dbReference type="AlphaFoldDB" id="A0A395WA17"/>
<dbReference type="EMBL" id="QRYQ01000006">
    <property type="protein sequence ID" value="RGU92283.1"/>
    <property type="molecule type" value="Genomic_DNA"/>
</dbReference>
<feature type="transmembrane region" description="Helical" evidence="1">
    <location>
        <begin position="7"/>
        <end position="30"/>
    </location>
</feature>
<gene>
    <name evidence="2" type="ORF">DWW32_04710</name>
</gene>
<evidence type="ECO:0000313" key="3">
    <source>
        <dbReference type="Proteomes" id="UP000265489"/>
    </source>
</evidence>
<dbReference type="RefSeq" id="WP_118324940.1">
    <property type="nucleotide sequence ID" value="NZ_CAUBVL010000039.1"/>
</dbReference>
<keyword evidence="1" id="KW-0812">Transmembrane</keyword>
<sequence>MKIIIIIALGIAAFIGVLWLLCVLAILAYQGITYVWNGVLDFGYYMFKTMASDIRTIFARLKEKKEPEPMDNNDESCLSDVQVDKIIEYLRWKN</sequence>
<evidence type="ECO:0000256" key="1">
    <source>
        <dbReference type="SAM" id="Phobius"/>
    </source>
</evidence>
<keyword evidence="1" id="KW-1133">Transmembrane helix</keyword>
<dbReference type="GeneID" id="66579358"/>
<organism evidence="2 3">
    <name type="scientific">Holdemanella biformis</name>
    <dbReference type="NCBI Taxonomy" id="1735"/>
    <lineage>
        <taxon>Bacteria</taxon>
        <taxon>Bacillati</taxon>
        <taxon>Bacillota</taxon>
        <taxon>Erysipelotrichia</taxon>
        <taxon>Erysipelotrichales</taxon>
        <taxon>Erysipelotrichaceae</taxon>
        <taxon>Holdemanella</taxon>
    </lineage>
</organism>
<accession>A0A395WA17</accession>
<reference evidence="2 3" key="1">
    <citation type="submission" date="2018-08" db="EMBL/GenBank/DDBJ databases">
        <title>A genome reference for cultivated species of the human gut microbiota.</title>
        <authorList>
            <person name="Zou Y."/>
            <person name="Xue W."/>
            <person name="Luo G."/>
        </authorList>
    </citation>
    <scope>NUCLEOTIDE SEQUENCE [LARGE SCALE GENOMIC DNA]</scope>
    <source>
        <strain evidence="2 3">AF15-20</strain>
    </source>
</reference>
<proteinExistence type="predicted"/>
<comment type="caution">
    <text evidence="2">The sequence shown here is derived from an EMBL/GenBank/DDBJ whole genome shotgun (WGS) entry which is preliminary data.</text>
</comment>
<protein>
    <submittedName>
        <fullName evidence="2">Uncharacterized protein</fullName>
    </submittedName>
</protein>
<name>A0A395WA17_9FIRM</name>